<dbReference type="Pfam" id="PF25948">
    <property type="entry name" value="DUF7986"/>
    <property type="match status" value="1"/>
</dbReference>
<dbReference type="EMBL" id="AP009389">
    <property type="protein sequence ID" value="BAF60155.1"/>
    <property type="molecule type" value="Genomic_DNA"/>
</dbReference>
<dbReference type="KEGG" id="pth:PTH_1974"/>
<evidence type="ECO:0000313" key="1">
    <source>
        <dbReference type="EMBL" id="BAF60155.1"/>
    </source>
</evidence>
<sequence length="347" mass="39315">MPGTRKSRLLLSLEQARWRRAGQDLRRRLGEFADQPSLAWDAARAQDIYLGCMGEQTVDGDDDFTMERCFEWFIFDYKLSSGKTVIETFREERSQTLSEFEAVLLKDWARSRISLYEIKKVIPGEGVVIKELLGRGEKLVRDSNAAAEVEPGSVLLIRVLKVGNEYEFSTGGLALPGECKKPLLDRLYQDRQEYFSEIKRKVHGWSNYLKERAHKINAMVVEYGLNNSRSGAAAPAGEETVRWTVLYVGSWQDVLKAIGKSDSFRIIRELKDGSGSLRQVTAALLGGEYRGRNMRPVLGHLTLTQRFIIITAGSPRLLAECKKLLMGLLTEMVKENPDGKNCTWIFL</sequence>
<dbReference type="AlphaFoldDB" id="A5D0T3"/>
<dbReference type="InterPro" id="IPR058292">
    <property type="entry name" value="DUF7986"/>
</dbReference>
<dbReference type="HOGENOM" id="CLU_798892_0_0_9"/>
<gene>
    <name evidence="1" type="ordered locus">PTH_1974</name>
</gene>
<evidence type="ECO:0000313" key="2">
    <source>
        <dbReference type="Proteomes" id="UP000006556"/>
    </source>
</evidence>
<accession>A5D0T3</accession>
<dbReference type="STRING" id="370438.PTH_1974"/>
<protein>
    <submittedName>
        <fullName evidence="1">Uncharacterized protein</fullName>
    </submittedName>
</protein>
<name>A5D0T3_PELTS</name>
<reference evidence="2" key="1">
    <citation type="journal article" date="2008" name="Genome Res.">
        <title>The genome of Pelotomaculum thermopropionicum reveals niche-associated evolution in anaerobic microbiota.</title>
        <authorList>
            <person name="Kosaka T."/>
            <person name="Kato S."/>
            <person name="Shimoyama T."/>
            <person name="Ishii S."/>
            <person name="Abe T."/>
            <person name="Watanabe K."/>
        </authorList>
    </citation>
    <scope>NUCLEOTIDE SEQUENCE [LARGE SCALE GENOMIC DNA]</scope>
    <source>
        <strain evidence="2">DSM 13744 / JCM 10971 / SI</strain>
    </source>
</reference>
<organism evidence="1 2">
    <name type="scientific">Pelotomaculum thermopropionicum (strain DSM 13744 / JCM 10971 / SI)</name>
    <dbReference type="NCBI Taxonomy" id="370438"/>
    <lineage>
        <taxon>Bacteria</taxon>
        <taxon>Bacillati</taxon>
        <taxon>Bacillota</taxon>
        <taxon>Clostridia</taxon>
        <taxon>Eubacteriales</taxon>
        <taxon>Desulfotomaculaceae</taxon>
        <taxon>Pelotomaculum</taxon>
    </lineage>
</organism>
<keyword evidence="2" id="KW-1185">Reference proteome</keyword>
<dbReference type="Proteomes" id="UP000006556">
    <property type="component" value="Chromosome"/>
</dbReference>
<dbReference type="eggNOG" id="COG3012">
    <property type="taxonomic scope" value="Bacteria"/>
</dbReference>
<proteinExistence type="predicted"/>